<name>W6MPM6_9ASCO</name>
<protein>
    <recommendedName>
        <fullName evidence="10">FYVE-type domain-containing protein</fullName>
    </recommendedName>
</protein>
<dbReference type="GeneID" id="34521954"/>
<evidence type="ECO:0000256" key="5">
    <source>
        <dbReference type="SAM" id="MobiDB-lite"/>
    </source>
</evidence>
<dbReference type="InterPro" id="IPR017455">
    <property type="entry name" value="Znf_FYVE-rel"/>
</dbReference>
<reference evidence="8" key="2">
    <citation type="submission" date="2014-02" db="EMBL/GenBank/DDBJ databases">
        <title>Complete DNA sequence of /Kuraishia capsulata/ illustrates novel genomic features among budding yeasts (/Saccharomycotina/).</title>
        <authorList>
            <person name="Morales L."/>
            <person name="Noel B."/>
            <person name="Porcel B."/>
            <person name="Marcet-Houben M."/>
            <person name="Hullo M-F."/>
            <person name="Sacerdot C."/>
            <person name="Tekaia F."/>
            <person name="Leh-Louis V."/>
            <person name="Despons L."/>
            <person name="Khanna V."/>
            <person name="Aury J-M."/>
            <person name="Barbe V."/>
            <person name="Couloux A."/>
            <person name="Labadie K."/>
            <person name="Pelletier E."/>
            <person name="Souciet J-L."/>
            <person name="Boekhout T."/>
            <person name="Gabaldon T."/>
            <person name="Wincker P."/>
            <person name="Dujon B."/>
        </authorList>
    </citation>
    <scope>NUCLEOTIDE SEQUENCE</scope>
    <source>
        <strain evidence="8">CBS 1993</strain>
    </source>
</reference>
<dbReference type="GO" id="GO:0032266">
    <property type="term" value="F:phosphatidylinositol-3-phosphate binding"/>
    <property type="evidence" value="ECO:0007669"/>
    <property type="project" value="UniProtKB-ARBA"/>
</dbReference>
<dbReference type="OrthoDB" id="660555at2759"/>
<dbReference type="InterPro" id="IPR011011">
    <property type="entry name" value="Znf_FYVE_PHD"/>
</dbReference>
<feature type="domain" description="RING-type" evidence="6">
    <location>
        <begin position="296"/>
        <end position="338"/>
    </location>
</feature>
<evidence type="ECO:0000259" key="6">
    <source>
        <dbReference type="PROSITE" id="PS50089"/>
    </source>
</evidence>
<dbReference type="GO" id="GO:0008270">
    <property type="term" value="F:zinc ion binding"/>
    <property type="evidence" value="ECO:0007669"/>
    <property type="project" value="UniProtKB-KW"/>
</dbReference>
<reference evidence="8" key="1">
    <citation type="submission" date="2013-12" db="EMBL/GenBank/DDBJ databases">
        <authorList>
            <person name="Genoscope - CEA"/>
        </authorList>
    </citation>
    <scope>NUCLEOTIDE SEQUENCE</scope>
    <source>
        <strain evidence="8">CBS 1993</strain>
    </source>
</reference>
<proteinExistence type="predicted"/>
<keyword evidence="3" id="KW-0862">Zinc</keyword>
<dbReference type="PROSITE" id="PS50089">
    <property type="entry name" value="ZF_RING_2"/>
    <property type="match status" value="1"/>
</dbReference>
<dbReference type="EMBL" id="HG793129">
    <property type="protein sequence ID" value="CDK28576.1"/>
    <property type="molecule type" value="Genomic_DNA"/>
</dbReference>
<keyword evidence="2 4" id="KW-0863">Zinc-finger</keyword>
<evidence type="ECO:0000259" key="7">
    <source>
        <dbReference type="PROSITE" id="PS50178"/>
    </source>
</evidence>
<dbReference type="Pfam" id="PF13639">
    <property type="entry name" value="zf-RING_2"/>
    <property type="match status" value="1"/>
</dbReference>
<dbReference type="InterPro" id="IPR001841">
    <property type="entry name" value="Znf_RING"/>
</dbReference>
<dbReference type="SUPFAM" id="SSF57903">
    <property type="entry name" value="FYVE/PHD zinc finger"/>
    <property type="match status" value="1"/>
</dbReference>
<evidence type="ECO:0000256" key="2">
    <source>
        <dbReference type="ARBA" id="ARBA00022771"/>
    </source>
</evidence>
<dbReference type="AlphaFoldDB" id="W6MPM6"/>
<dbReference type="RefSeq" id="XP_022460566.1">
    <property type="nucleotide sequence ID" value="XM_022601306.1"/>
</dbReference>
<dbReference type="Pfam" id="PF01363">
    <property type="entry name" value="FYVE"/>
    <property type="match status" value="1"/>
</dbReference>
<dbReference type="PANTHER" id="PTHR39490:SF8">
    <property type="entry name" value="ZINC FINGER FYVE DOMAIN-CONTAINING PROTEIN 21"/>
    <property type="match status" value="1"/>
</dbReference>
<feature type="domain" description="FYVE-type" evidence="7">
    <location>
        <begin position="21"/>
        <end position="94"/>
    </location>
</feature>
<feature type="region of interest" description="Disordered" evidence="5">
    <location>
        <begin position="133"/>
        <end position="159"/>
    </location>
</feature>
<evidence type="ECO:0008006" key="10">
    <source>
        <dbReference type="Google" id="ProtNLM"/>
    </source>
</evidence>
<accession>W6MPM6</accession>
<dbReference type="Gene3D" id="3.30.40.10">
    <property type="entry name" value="Zinc/RING finger domain, C3HC4 (zinc finger)"/>
    <property type="match status" value="2"/>
</dbReference>
<evidence type="ECO:0000313" key="8">
    <source>
        <dbReference type="EMBL" id="CDK28576.1"/>
    </source>
</evidence>
<keyword evidence="9" id="KW-1185">Reference proteome</keyword>
<dbReference type="Proteomes" id="UP000019384">
    <property type="component" value="Unassembled WGS sequence"/>
</dbReference>
<dbReference type="SMART" id="SM00064">
    <property type="entry name" value="FYVE"/>
    <property type="match status" value="1"/>
</dbReference>
<keyword evidence="1" id="KW-0479">Metal-binding</keyword>
<evidence type="ECO:0000256" key="3">
    <source>
        <dbReference type="ARBA" id="ARBA00022833"/>
    </source>
</evidence>
<evidence type="ECO:0000313" key="9">
    <source>
        <dbReference type="Proteomes" id="UP000019384"/>
    </source>
</evidence>
<feature type="compositionally biased region" description="Polar residues" evidence="5">
    <location>
        <begin position="136"/>
        <end position="155"/>
    </location>
</feature>
<sequence>MATTHTTDSPLIQGVPVWQPDEDADNCCICHTPFSLFYRKHHCRKCGRVVCADCSSRFTKYLSSTYVVCPPSQIFLESPHVPHRTCRPCYNELEMLRNALAEGSIHSQQDEPPAPAAPHGYIKDDSRVRSVRLRHGNSQESIHTGESLAESSSSARPIPVASDADDGLCPLCAVDISLLTEEEKEAHINDCLTNAEFSGSPDATRKSMINRMLVYTVPKTSTGYRPGKSPSRNIDSTICGSVNTINPETSTSVETITQAEPAGSASREGSASMMSGYKPLAFDEKEQFEEPKPEECVICLEDINPGDTVGRLECLCVFHYKCIMDWFERKGPNECPVHAVTV</sequence>
<dbReference type="PROSITE" id="PS50178">
    <property type="entry name" value="ZF_FYVE"/>
    <property type="match status" value="1"/>
</dbReference>
<dbReference type="InterPro" id="IPR013083">
    <property type="entry name" value="Znf_RING/FYVE/PHD"/>
</dbReference>
<evidence type="ECO:0000256" key="4">
    <source>
        <dbReference type="PROSITE-ProRule" id="PRU00175"/>
    </source>
</evidence>
<evidence type="ECO:0000256" key="1">
    <source>
        <dbReference type="ARBA" id="ARBA00022723"/>
    </source>
</evidence>
<dbReference type="InterPro" id="IPR000306">
    <property type="entry name" value="Znf_FYVE"/>
</dbReference>
<dbReference type="InterPro" id="IPR052113">
    <property type="entry name" value="FYVE-type_Zinc_Finger"/>
</dbReference>
<dbReference type="PANTHER" id="PTHR39490">
    <property type="entry name" value="ARRESTIN DOMAIN-CONTAINING PROTEIN D"/>
    <property type="match status" value="1"/>
</dbReference>
<dbReference type="STRING" id="1382522.W6MPM6"/>
<dbReference type="CDD" id="cd16489">
    <property type="entry name" value="mRING-CH-C4HC2H_ZNRF"/>
    <property type="match status" value="1"/>
</dbReference>
<dbReference type="SUPFAM" id="SSF57850">
    <property type="entry name" value="RING/U-box"/>
    <property type="match status" value="1"/>
</dbReference>
<gene>
    <name evidence="8" type="ORF">KUCA_T00004559001</name>
</gene>
<dbReference type="HOGENOM" id="CLU_069851_0_0_1"/>
<dbReference type="SMART" id="SM00184">
    <property type="entry name" value="RING"/>
    <property type="match status" value="2"/>
</dbReference>
<organism evidence="8 9">
    <name type="scientific">Kuraishia capsulata CBS 1993</name>
    <dbReference type="NCBI Taxonomy" id="1382522"/>
    <lineage>
        <taxon>Eukaryota</taxon>
        <taxon>Fungi</taxon>
        <taxon>Dikarya</taxon>
        <taxon>Ascomycota</taxon>
        <taxon>Saccharomycotina</taxon>
        <taxon>Pichiomycetes</taxon>
        <taxon>Pichiales</taxon>
        <taxon>Pichiaceae</taxon>
        <taxon>Kuraishia</taxon>
    </lineage>
</organism>